<proteinExistence type="predicted"/>
<name>A0A2I0T891_LIMLA</name>
<evidence type="ECO:0000313" key="3">
    <source>
        <dbReference type="Proteomes" id="UP000233556"/>
    </source>
</evidence>
<keyword evidence="1" id="KW-1133">Transmembrane helix</keyword>
<dbReference type="Proteomes" id="UP000233556">
    <property type="component" value="Unassembled WGS sequence"/>
</dbReference>
<organism evidence="2 3">
    <name type="scientific">Limosa lapponica baueri</name>
    <dbReference type="NCBI Taxonomy" id="1758121"/>
    <lineage>
        <taxon>Eukaryota</taxon>
        <taxon>Metazoa</taxon>
        <taxon>Chordata</taxon>
        <taxon>Craniata</taxon>
        <taxon>Vertebrata</taxon>
        <taxon>Euteleostomi</taxon>
        <taxon>Archelosauria</taxon>
        <taxon>Archosauria</taxon>
        <taxon>Dinosauria</taxon>
        <taxon>Saurischia</taxon>
        <taxon>Theropoda</taxon>
        <taxon>Coelurosauria</taxon>
        <taxon>Aves</taxon>
        <taxon>Neognathae</taxon>
        <taxon>Neoaves</taxon>
        <taxon>Charadriiformes</taxon>
        <taxon>Scolopacidae</taxon>
        <taxon>Limosa</taxon>
    </lineage>
</organism>
<evidence type="ECO:0000256" key="1">
    <source>
        <dbReference type="SAM" id="Phobius"/>
    </source>
</evidence>
<protein>
    <submittedName>
        <fullName evidence="2">Uncharacterized protein</fullName>
    </submittedName>
</protein>
<keyword evidence="3" id="KW-1185">Reference proteome</keyword>
<accession>A0A2I0T891</accession>
<dbReference type="EMBL" id="KZ515643">
    <property type="protein sequence ID" value="PKU30013.1"/>
    <property type="molecule type" value="Genomic_DNA"/>
</dbReference>
<keyword evidence="1" id="KW-0812">Transmembrane</keyword>
<reference evidence="3" key="2">
    <citation type="submission" date="2017-12" db="EMBL/GenBank/DDBJ databases">
        <title>Genome sequence of the Bar-tailed Godwit (Limosa lapponica baueri).</title>
        <authorList>
            <person name="Lima N.C.B."/>
            <person name="Parody-Merino A.M."/>
            <person name="Battley P.F."/>
            <person name="Fidler A.E."/>
            <person name="Prosdocimi F."/>
        </authorList>
    </citation>
    <scope>NUCLEOTIDE SEQUENCE [LARGE SCALE GENOMIC DNA]</scope>
</reference>
<evidence type="ECO:0000313" key="2">
    <source>
        <dbReference type="EMBL" id="PKU30013.1"/>
    </source>
</evidence>
<reference evidence="3" key="1">
    <citation type="submission" date="2017-11" db="EMBL/GenBank/DDBJ databases">
        <authorList>
            <person name="Lima N.C."/>
            <person name="Parody-Merino A.M."/>
            <person name="Battley P.F."/>
            <person name="Fidler A.E."/>
            <person name="Prosdocimi F."/>
        </authorList>
    </citation>
    <scope>NUCLEOTIDE SEQUENCE [LARGE SCALE GENOMIC DNA]</scope>
</reference>
<sequence>MPVPAAASAGGLAQLGVLGRCHVQPAPAVTAPSPALLVAPVTQVALALGIYVEWLLLEAMPARSCGKVAKPEARSCLLALTGLIFCKLLADIPRTVGTVSLPWELQQEAGGRDYRFWATSRLLCTIALNYKQAKRGSDHTSTYGARIFDRQDPYVLPCKPKALHALENRVLEPSRVL</sequence>
<dbReference type="AlphaFoldDB" id="A0A2I0T891"/>
<keyword evidence="1" id="KW-0472">Membrane</keyword>
<gene>
    <name evidence="2" type="ORF">llap_19683</name>
</gene>
<feature type="transmembrane region" description="Helical" evidence="1">
    <location>
        <begin position="35"/>
        <end position="57"/>
    </location>
</feature>